<name>A0A765X5H2_ECOLX</name>
<feature type="region of interest" description="Disordered" evidence="1">
    <location>
        <begin position="136"/>
        <end position="183"/>
    </location>
</feature>
<reference evidence="2" key="2">
    <citation type="submission" date="2020-02" db="EMBL/GenBank/DDBJ databases">
        <authorList>
            <consortium name="NCBI Pathogen Detection Project"/>
        </authorList>
    </citation>
    <scope>NUCLEOTIDE SEQUENCE</scope>
    <source>
        <strain evidence="2">1839</strain>
    </source>
</reference>
<sequence>MFILEQKTIIGGERWFTPMKDLEPIAGLQLLVASSDNDQYRSRNALIRRHIEKMDASLHVGTKAFDIAKVVEVDSVDDLLIDNAARYLLKDWKGVGELVDGVEVALEYTPERGAALLKQNPELYWQILTEAARIAQGKEQQKQDTIKKPLPPSGGYRSSGEKRVKRQGGNEKSSGCRRSRSQK</sequence>
<comment type="caution">
    <text evidence="2">The sequence shown here is derived from an EMBL/GenBank/DDBJ whole genome shotgun (WGS) entry which is preliminary data.</text>
</comment>
<proteinExistence type="predicted"/>
<organism evidence="2">
    <name type="scientific">Escherichia coli</name>
    <dbReference type="NCBI Taxonomy" id="562"/>
    <lineage>
        <taxon>Bacteria</taxon>
        <taxon>Pseudomonadati</taxon>
        <taxon>Pseudomonadota</taxon>
        <taxon>Gammaproteobacteria</taxon>
        <taxon>Enterobacterales</taxon>
        <taxon>Enterobacteriaceae</taxon>
        <taxon>Escherichia</taxon>
    </lineage>
</organism>
<evidence type="ECO:0000313" key="2">
    <source>
        <dbReference type="EMBL" id="HAG5772754.1"/>
    </source>
</evidence>
<protein>
    <submittedName>
        <fullName evidence="2">Uncharacterized protein</fullName>
    </submittedName>
</protein>
<reference evidence="2" key="1">
    <citation type="journal article" date="2018" name="Genome Biol.">
        <title>SKESA: strategic k-mer extension for scrupulous assemblies.</title>
        <authorList>
            <person name="Souvorov A."/>
            <person name="Agarwala R."/>
            <person name="Lipman D.J."/>
        </authorList>
    </citation>
    <scope>NUCLEOTIDE SEQUENCE [LARGE SCALE GENOMIC DNA]</scope>
    <source>
        <strain evidence="2">1839</strain>
    </source>
</reference>
<dbReference type="EMBL" id="DAAYTU010000043">
    <property type="protein sequence ID" value="HAG5772754.1"/>
    <property type="molecule type" value="Genomic_DNA"/>
</dbReference>
<evidence type="ECO:0000256" key="1">
    <source>
        <dbReference type="SAM" id="MobiDB-lite"/>
    </source>
</evidence>
<dbReference type="AlphaFoldDB" id="A0A765X5H2"/>
<gene>
    <name evidence="2" type="ORF">GGB84_004522</name>
</gene>
<accession>A0A765X5H2</accession>